<name>A0ABX2CQS6_9CYAN</name>
<comment type="caution">
    <text evidence="1">The sequence shown here is derived from an EMBL/GenBank/DDBJ whole genome shotgun (WGS) entry which is preliminary data.</text>
</comment>
<reference evidence="1 2" key="1">
    <citation type="journal article" date="2020" name="Sci. Rep.">
        <title>A novel cyanobacterial geosmin producer, revising GeoA distribution and dispersion patterns in Bacteria.</title>
        <authorList>
            <person name="Churro C."/>
            <person name="Semedo-Aguiar A.P."/>
            <person name="Silva A.D."/>
            <person name="Pereira-Leal J.B."/>
            <person name="Leite R.B."/>
        </authorList>
    </citation>
    <scope>NUCLEOTIDE SEQUENCE [LARGE SCALE GENOMIC DNA]</scope>
    <source>
        <strain evidence="1 2">IPMA8</strain>
    </source>
</reference>
<sequence>MFDSQAGCDKYSINKLLSYKTILAKKHPGKYGLFMSFSQSKI</sequence>
<evidence type="ECO:0000313" key="2">
    <source>
        <dbReference type="Proteomes" id="UP000702425"/>
    </source>
</evidence>
<gene>
    <name evidence="1" type="ORF">E5S67_00490</name>
</gene>
<dbReference type="EMBL" id="SRRZ01000005">
    <property type="protein sequence ID" value="NQE32774.1"/>
    <property type="molecule type" value="Genomic_DNA"/>
</dbReference>
<accession>A0ABX2CQS6</accession>
<protein>
    <submittedName>
        <fullName evidence="1">Uncharacterized protein</fullName>
    </submittedName>
</protein>
<evidence type="ECO:0000313" key="1">
    <source>
        <dbReference type="EMBL" id="NQE32774.1"/>
    </source>
</evidence>
<organism evidence="1 2">
    <name type="scientific">Microcoleus asticus IPMA8</name>
    <dbReference type="NCBI Taxonomy" id="2563858"/>
    <lineage>
        <taxon>Bacteria</taxon>
        <taxon>Bacillati</taxon>
        <taxon>Cyanobacteriota</taxon>
        <taxon>Cyanophyceae</taxon>
        <taxon>Oscillatoriophycideae</taxon>
        <taxon>Oscillatoriales</taxon>
        <taxon>Microcoleaceae</taxon>
        <taxon>Microcoleus</taxon>
        <taxon>Microcoleus asticus</taxon>
    </lineage>
</organism>
<dbReference type="Proteomes" id="UP000702425">
    <property type="component" value="Unassembled WGS sequence"/>
</dbReference>
<proteinExistence type="predicted"/>
<keyword evidence="2" id="KW-1185">Reference proteome</keyword>